<feature type="chain" id="PRO_5034526155" description="Secreted protein" evidence="1">
    <location>
        <begin position="27"/>
        <end position="67"/>
    </location>
</feature>
<evidence type="ECO:0000313" key="3">
    <source>
        <dbReference type="Proteomes" id="UP000654918"/>
    </source>
</evidence>
<name>A0A8H6K653_9PEZI</name>
<dbReference type="Proteomes" id="UP000654918">
    <property type="component" value="Unassembled WGS sequence"/>
</dbReference>
<sequence length="67" mass="7235">MGPDGPRWAGSSFALWLMPLFFSSEATVYPVQATARPTRTVVLALQMHAPQPLASHDGLVVVRVTSN</sequence>
<proteinExistence type="predicted"/>
<comment type="caution">
    <text evidence="2">The sequence shown here is derived from an EMBL/GenBank/DDBJ whole genome shotgun (WGS) entry which is preliminary data.</text>
</comment>
<reference evidence="2" key="1">
    <citation type="journal article" date="2020" name="Phytopathology">
        <title>Genome Sequence Resources of Colletotrichum truncatum, C. plurivorum, C. musicola, and C. sojae: Four Species Pathogenic to Soybean (Glycine max).</title>
        <authorList>
            <person name="Rogerio F."/>
            <person name="Boufleur T.R."/>
            <person name="Ciampi-Guillardi M."/>
            <person name="Sukno S.A."/>
            <person name="Thon M.R."/>
            <person name="Massola Junior N.S."/>
            <person name="Baroncelli R."/>
        </authorList>
    </citation>
    <scope>NUCLEOTIDE SEQUENCE</scope>
    <source>
        <strain evidence="2">LFN00145</strain>
    </source>
</reference>
<gene>
    <name evidence="2" type="ORF">CPLU01_10072</name>
</gene>
<keyword evidence="3" id="KW-1185">Reference proteome</keyword>
<evidence type="ECO:0000256" key="1">
    <source>
        <dbReference type="SAM" id="SignalP"/>
    </source>
</evidence>
<evidence type="ECO:0000313" key="2">
    <source>
        <dbReference type="EMBL" id="KAF6825789.1"/>
    </source>
</evidence>
<organism evidence="2 3">
    <name type="scientific">Colletotrichum plurivorum</name>
    <dbReference type="NCBI Taxonomy" id="2175906"/>
    <lineage>
        <taxon>Eukaryota</taxon>
        <taxon>Fungi</taxon>
        <taxon>Dikarya</taxon>
        <taxon>Ascomycota</taxon>
        <taxon>Pezizomycotina</taxon>
        <taxon>Sordariomycetes</taxon>
        <taxon>Hypocreomycetidae</taxon>
        <taxon>Glomerellales</taxon>
        <taxon>Glomerellaceae</taxon>
        <taxon>Colletotrichum</taxon>
        <taxon>Colletotrichum orchidearum species complex</taxon>
    </lineage>
</organism>
<dbReference type="AlphaFoldDB" id="A0A8H6K653"/>
<keyword evidence="1" id="KW-0732">Signal</keyword>
<accession>A0A8H6K653</accession>
<dbReference type="EMBL" id="WIGO01000166">
    <property type="protein sequence ID" value="KAF6825789.1"/>
    <property type="molecule type" value="Genomic_DNA"/>
</dbReference>
<protein>
    <recommendedName>
        <fullName evidence="4">Secreted protein</fullName>
    </recommendedName>
</protein>
<evidence type="ECO:0008006" key="4">
    <source>
        <dbReference type="Google" id="ProtNLM"/>
    </source>
</evidence>
<feature type="signal peptide" evidence="1">
    <location>
        <begin position="1"/>
        <end position="26"/>
    </location>
</feature>